<feature type="compositionally biased region" description="Basic and acidic residues" evidence="1">
    <location>
        <begin position="413"/>
        <end position="422"/>
    </location>
</feature>
<reference evidence="2" key="1">
    <citation type="journal article" date="2019" name="Sci. Rep.">
        <title>Draft genome of Tanacetum cinerariifolium, the natural source of mosquito coil.</title>
        <authorList>
            <person name="Yamashiro T."/>
            <person name="Shiraishi A."/>
            <person name="Satake H."/>
            <person name="Nakayama K."/>
        </authorList>
    </citation>
    <scope>NUCLEOTIDE SEQUENCE</scope>
</reference>
<proteinExistence type="predicted"/>
<feature type="region of interest" description="Disordered" evidence="1">
    <location>
        <begin position="1"/>
        <end position="123"/>
    </location>
</feature>
<protein>
    <recommendedName>
        <fullName evidence="3">Reverse transcriptase domain-containing protein</fullName>
    </recommendedName>
</protein>
<accession>A0A699KVU9</accession>
<feature type="compositionally biased region" description="Acidic residues" evidence="1">
    <location>
        <begin position="78"/>
        <end position="109"/>
    </location>
</feature>
<dbReference type="EMBL" id="BKCJ010555827">
    <property type="protein sequence ID" value="GFB11782.1"/>
    <property type="molecule type" value="Genomic_DNA"/>
</dbReference>
<feature type="compositionally biased region" description="Pro residues" evidence="1">
    <location>
        <begin position="1"/>
        <end position="11"/>
    </location>
</feature>
<evidence type="ECO:0000313" key="2">
    <source>
        <dbReference type="EMBL" id="GFB11782.1"/>
    </source>
</evidence>
<name>A0A699KVU9_TANCI</name>
<sequence>MHGPEHPPSPVEIPYVPEPQYLEYLEPSNDEAPLEDQPLPVDASPITASPDYVANSDSEEDPEEDPEDNQADYPADGGDGDDEPSDDDDDDDTDDEVPEEEPFEEDDKEEEHLAQADSSAVPIVDHVLPAGDTEALEADEPTYAPGLPIIIPLSQTRLRSARNTVKHKPPMSASTEACIGKHAALPSPPLLIPSPPLPLPSPLTTNLIDTGAPLGCRAVGIRMRALLPSTSRRTDIPEADMPPRKRVCLTTLALGFEVRESFAAGAARQPGPTESDLMRYRVEQAGYGITDTQRMDEFEIRFEETQDDRALLRARVNTLFRDRPDHRCTAMFMDREVMYAREAWAYSVDRSSAIATHVRTLETRVAALIAQTSSLQTQLTTTLGRIEILEARNLEPQEEPAEAGSSCVAAALAERDADKSRNGDNSND</sequence>
<evidence type="ECO:0000256" key="1">
    <source>
        <dbReference type="SAM" id="MobiDB-lite"/>
    </source>
</evidence>
<feature type="non-terminal residue" evidence="2">
    <location>
        <position position="428"/>
    </location>
</feature>
<feature type="compositionally biased region" description="Acidic residues" evidence="1">
    <location>
        <begin position="57"/>
        <end position="70"/>
    </location>
</feature>
<gene>
    <name evidence="2" type="ORF">Tci_683753</name>
</gene>
<evidence type="ECO:0008006" key="3">
    <source>
        <dbReference type="Google" id="ProtNLM"/>
    </source>
</evidence>
<dbReference type="AlphaFoldDB" id="A0A699KVU9"/>
<comment type="caution">
    <text evidence="2">The sequence shown here is derived from an EMBL/GenBank/DDBJ whole genome shotgun (WGS) entry which is preliminary data.</text>
</comment>
<organism evidence="2">
    <name type="scientific">Tanacetum cinerariifolium</name>
    <name type="common">Dalmatian daisy</name>
    <name type="synonym">Chrysanthemum cinerariifolium</name>
    <dbReference type="NCBI Taxonomy" id="118510"/>
    <lineage>
        <taxon>Eukaryota</taxon>
        <taxon>Viridiplantae</taxon>
        <taxon>Streptophyta</taxon>
        <taxon>Embryophyta</taxon>
        <taxon>Tracheophyta</taxon>
        <taxon>Spermatophyta</taxon>
        <taxon>Magnoliopsida</taxon>
        <taxon>eudicotyledons</taxon>
        <taxon>Gunneridae</taxon>
        <taxon>Pentapetalae</taxon>
        <taxon>asterids</taxon>
        <taxon>campanulids</taxon>
        <taxon>Asterales</taxon>
        <taxon>Asteraceae</taxon>
        <taxon>Asteroideae</taxon>
        <taxon>Anthemideae</taxon>
        <taxon>Anthemidinae</taxon>
        <taxon>Tanacetum</taxon>
    </lineage>
</organism>
<feature type="region of interest" description="Disordered" evidence="1">
    <location>
        <begin position="394"/>
        <end position="428"/>
    </location>
</feature>